<keyword evidence="6" id="KW-1185">Reference proteome</keyword>
<evidence type="ECO:0000256" key="1">
    <source>
        <dbReference type="ARBA" id="ARBA00005906"/>
    </source>
</evidence>
<dbReference type="Proteomes" id="UP000007151">
    <property type="component" value="Unassembled WGS sequence"/>
</dbReference>
<dbReference type="InParanoid" id="A0A212F8F0"/>
<feature type="signal peptide" evidence="4">
    <location>
        <begin position="1"/>
        <end position="19"/>
    </location>
</feature>
<evidence type="ECO:0000256" key="4">
    <source>
        <dbReference type="SAM" id="SignalP"/>
    </source>
</evidence>
<evidence type="ECO:0000256" key="2">
    <source>
        <dbReference type="ARBA" id="ARBA00022737"/>
    </source>
</evidence>
<dbReference type="EMBL" id="AGBW02009758">
    <property type="protein sequence ID" value="OWR49989.1"/>
    <property type="molecule type" value="Genomic_DNA"/>
</dbReference>
<evidence type="ECO:0000313" key="5">
    <source>
        <dbReference type="EMBL" id="OWR49989.1"/>
    </source>
</evidence>
<evidence type="ECO:0000313" key="6">
    <source>
        <dbReference type="Proteomes" id="UP000007151"/>
    </source>
</evidence>
<keyword evidence="4" id="KW-0732">Signal</keyword>
<dbReference type="KEGG" id="dpl:KGM_212791"/>
<evidence type="ECO:0000256" key="3">
    <source>
        <dbReference type="RuleBase" id="RU004378"/>
    </source>
</evidence>
<sequence>MTSLAVYIVSAVFVQTISAQCISNLYGPGMIAKNRAIKMDNMAMNLAPLPYQAIDIYGAANPMAYEGIYGPVNPVAFDGFNQALTLATLAASNCNNFAVRSSSLMTPTGVSLTSENLLIEGPLAVNGQLPFLGTISLEGSLPAAGNGAVAYGGGNGNVAIMNEDLPFAPPMSYLGAPVYGPGVPPGPYNYNACSRGVF</sequence>
<dbReference type="GO" id="GO:0007304">
    <property type="term" value="P:chorion-containing eggshell formation"/>
    <property type="evidence" value="ECO:0007669"/>
    <property type="project" value="InterPro"/>
</dbReference>
<keyword evidence="2" id="KW-0677">Repeat</keyword>
<comment type="similarity">
    <text evidence="1 3">Belongs to the chorion protein family.</text>
</comment>
<protein>
    <submittedName>
        <fullName evidence="5">Class C chorion protein</fullName>
    </submittedName>
</protein>
<accession>A0A212F8F0</accession>
<dbReference type="AlphaFoldDB" id="A0A212F8F0"/>
<name>A0A212F8F0_DANPL</name>
<gene>
    <name evidence="5" type="ORF">KGM_212791</name>
</gene>
<organism evidence="5 6">
    <name type="scientific">Danaus plexippus plexippus</name>
    <dbReference type="NCBI Taxonomy" id="278856"/>
    <lineage>
        <taxon>Eukaryota</taxon>
        <taxon>Metazoa</taxon>
        <taxon>Ecdysozoa</taxon>
        <taxon>Arthropoda</taxon>
        <taxon>Hexapoda</taxon>
        <taxon>Insecta</taxon>
        <taxon>Pterygota</taxon>
        <taxon>Neoptera</taxon>
        <taxon>Endopterygota</taxon>
        <taxon>Lepidoptera</taxon>
        <taxon>Glossata</taxon>
        <taxon>Ditrysia</taxon>
        <taxon>Papilionoidea</taxon>
        <taxon>Nymphalidae</taxon>
        <taxon>Danainae</taxon>
        <taxon>Danaini</taxon>
        <taxon>Danaina</taxon>
        <taxon>Danaus</taxon>
        <taxon>Danaus</taxon>
    </lineage>
</organism>
<reference evidence="5 6" key="1">
    <citation type="journal article" date="2011" name="Cell">
        <title>The monarch butterfly genome yields insights into long-distance migration.</title>
        <authorList>
            <person name="Zhan S."/>
            <person name="Merlin C."/>
            <person name="Boore J.L."/>
            <person name="Reppert S.M."/>
        </authorList>
    </citation>
    <scope>NUCLEOTIDE SEQUENCE [LARGE SCALE GENOMIC DNA]</scope>
    <source>
        <strain evidence="5">F-2</strain>
    </source>
</reference>
<feature type="chain" id="PRO_5011121447" evidence="4">
    <location>
        <begin position="20"/>
        <end position="198"/>
    </location>
</feature>
<dbReference type="Pfam" id="PF01723">
    <property type="entry name" value="Chorion_1"/>
    <property type="match status" value="1"/>
</dbReference>
<dbReference type="InterPro" id="IPR002635">
    <property type="entry name" value="Chorion"/>
</dbReference>
<comment type="caution">
    <text evidence="5">The sequence shown here is derived from an EMBL/GenBank/DDBJ whole genome shotgun (WGS) entry which is preliminary data.</text>
</comment>
<dbReference type="GO" id="GO:0042600">
    <property type="term" value="C:egg chorion"/>
    <property type="evidence" value="ECO:0007669"/>
    <property type="project" value="InterPro"/>
</dbReference>
<dbReference type="eggNOG" id="ENOG502T7K5">
    <property type="taxonomic scope" value="Eukaryota"/>
</dbReference>
<proteinExistence type="inferred from homology"/>
<dbReference type="GO" id="GO:0005213">
    <property type="term" value="F:structural constituent of egg chorion"/>
    <property type="evidence" value="ECO:0007669"/>
    <property type="project" value="InterPro"/>
</dbReference>